<feature type="region of interest" description="Disordered" evidence="1">
    <location>
        <begin position="64"/>
        <end position="111"/>
    </location>
</feature>
<organism evidence="3">
    <name type="scientific">Drosophila sechellia</name>
    <name type="common">Fruit fly</name>
    <dbReference type="NCBI Taxonomy" id="7238"/>
    <lineage>
        <taxon>Eukaryota</taxon>
        <taxon>Metazoa</taxon>
        <taxon>Ecdysozoa</taxon>
        <taxon>Arthropoda</taxon>
        <taxon>Hexapoda</taxon>
        <taxon>Insecta</taxon>
        <taxon>Pterygota</taxon>
        <taxon>Neoptera</taxon>
        <taxon>Endopterygota</taxon>
        <taxon>Diptera</taxon>
        <taxon>Brachycera</taxon>
        <taxon>Muscomorpha</taxon>
        <taxon>Ephydroidea</taxon>
        <taxon>Drosophilidae</taxon>
        <taxon>Drosophila</taxon>
        <taxon>Sophophora</taxon>
    </lineage>
</organism>
<feature type="compositionally biased region" description="Low complexity" evidence="1">
    <location>
        <begin position="82"/>
        <end position="94"/>
    </location>
</feature>
<reference evidence="2 3" key="1">
    <citation type="journal article" date="2007" name="Nature">
        <title>Evolution of genes and genomes on the Drosophila phylogeny.</title>
        <authorList>
            <consortium name="Drosophila 12 Genomes Consortium"/>
            <person name="Clark A.G."/>
            <person name="Eisen M.B."/>
            <person name="Smith D.R."/>
            <person name="Bergman C.M."/>
            <person name="Oliver B."/>
            <person name="Markow T.A."/>
            <person name="Kaufman T.C."/>
            <person name="Kellis M."/>
            <person name="Gelbart W."/>
            <person name="Iyer V.N."/>
            <person name="Pollard D.A."/>
            <person name="Sackton T.B."/>
            <person name="Larracuente A.M."/>
            <person name="Singh N.D."/>
            <person name="Abad J.P."/>
            <person name="Abt D.N."/>
            <person name="Adryan B."/>
            <person name="Aguade M."/>
            <person name="Akashi H."/>
            <person name="Anderson W.W."/>
            <person name="Aquadro C.F."/>
            <person name="Ardell D.H."/>
            <person name="Arguello R."/>
            <person name="Artieri C.G."/>
            <person name="Barbash D.A."/>
            <person name="Barker D."/>
            <person name="Barsanti P."/>
            <person name="Batterham P."/>
            <person name="Batzoglou S."/>
            <person name="Begun D."/>
            <person name="Bhutkar A."/>
            <person name="Blanco E."/>
            <person name="Bosak S.A."/>
            <person name="Bradley R.K."/>
            <person name="Brand A.D."/>
            <person name="Brent M.R."/>
            <person name="Brooks A.N."/>
            <person name="Brown R.H."/>
            <person name="Butlin R.K."/>
            <person name="Caggese C."/>
            <person name="Calvi B.R."/>
            <person name="Bernardo de Carvalho A."/>
            <person name="Caspi A."/>
            <person name="Castrezana S."/>
            <person name="Celniker S.E."/>
            <person name="Chang J.L."/>
            <person name="Chapple C."/>
            <person name="Chatterji S."/>
            <person name="Chinwalla A."/>
            <person name="Civetta A."/>
            <person name="Clifton S.W."/>
            <person name="Comeron J.M."/>
            <person name="Costello J.C."/>
            <person name="Coyne J.A."/>
            <person name="Daub J."/>
            <person name="David R.G."/>
            <person name="Delcher A.L."/>
            <person name="Delehaunty K."/>
            <person name="Do C.B."/>
            <person name="Ebling H."/>
            <person name="Edwards K."/>
            <person name="Eickbush T."/>
            <person name="Evans J.D."/>
            <person name="Filipski A."/>
            <person name="Findeiss S."/>
            <person name="Freyhult E."/>
            <person name="Fulton L."/>
            <person name="Fulton R."/>
            <person name="Garcia A.C."/>
            <person name="Gardiner A."/>
            <person name="Garfield D.A."/>
            <person name="Garvin B.E."/>
            <person name="Gibson G."/>
            <person name="Gilbert D."/>
            <person name="Gnerre S."/>
            <person name="Godfrey J."/>
            <person name="Good R."/>
            <person name="Gotea V."/>
            <person name="Gravely B."/>
            <person name="Greenberg A.J."/>
            <person name="Griffiths-Jones S."/>
            <person name="Gross S."/>
            <person name="Guigo R."/>
            <person name="Gustafson E.A."/>
            <person name="Haerty W."/>
            <person name="Hahn M.W."/>
            <person name="Halligan D.L."/>
            <person name="Halpern A.L."/>
            <person name="Halter G.M."/>
            <person name="Han M.V."/>
            <person name="Heger A."/>
            <person name="Hillier L."/>
            <person name="Hinrichs A.S."/>
            <person name="Holmes I."/>
            <person name="Hoskins R.A."/>
            <person name="Hubisz M.J."/>
            <person name="Hultmark D."/>
            <person name="Huntley M.A."/>
            <person name="Jaffe D.B."/>
            <person name="Jagadeeshan S."/>
            <person name="Jeck W.R."/>
            <person name="Johnson J."/>
            <person name="Jones C.D."/>
            <person name="Jordan W.C."/>
            <person name="Karpen G.H."/>
            <person name="Kataoka E."/>
            <person name="Keightley P.D."/>
            <person name="Kheradpour P."/>
            <person name="Kirkness E.F."/>
            <person name="Koerich L.B."/>
            <person name="Kristiansen K."/>
            <person name="Kudrna D."/>
            <person name="Kulathinal R.J."/>
            <person name="Kumar S."/>
            <person name="Kwok R."/>
            <person name="Lander E."/>
            <person name="Langley C.H."/>
            <person name="Lapoint R."/>
            <person name="Lazzaro B.P."/>
            <person name="Lee S.J."/>
            <person name="Levesque L."/>
            <person name="Li R."/>
            <person name="Lin C.F."/>
            <person name="Lin M.F."/>
            <person name="Lindblad-Toh K."/>
            <person name="Llopart A."/>
            <person name="Long M."/>
            <person name="Low L."/>
            <person name="Lozovsky E."/>
            <person name="Lu J."/>
            <person name="Luo M."/>
            <person name="Machado C.A."/>
            <person name="Makalowski W."/>
            <person name="Marzo M."/>
            <person name="Matsuda M."/>
            <person name="Matzkin L."/>
            <person name="McAllister B."/>
            <person name="McBride C.S."/>
            <person name="McKernan B."/>
            <person name="McKernan K."/>
            <person name="Mendez-Lago M."/>
            <person name="Minx P."/>
            <person name="Mollenhauer M.U."/>
            <person name="Montooth K."/>
            <person name="Mount S.M."/>
            <person name="Mu X."/>
            <person name="Myers E."/>
            <person name="Negre B."/>
            <person name="Newfeld S."/>
            <person name="Nielsen R."/>
            <person name="Noor M.A."/>
            <person name="O'Grady P."/>
            <person name="Pachter L."/>
            <person name="Papaceit M."/>
            <person name="Parisi M.J."/>
            <person name="Parisi M."/>
            <person name="Parts L."/>
            <person name="Pedersen J.S."/>
            <person name="Pesole G."/>
            <person name="Phillippy A.M."/>
            <person name="Ponting C.P."/>
            <person name="Pop M."/>
            <person name="Porcelli D."/>
            <person name="Powell J.R."/>
            <person name="Prohaska S."/>
            <person name="Pruitt K."/>
            <person name="Puig M."/>
            <person name="Quesneville H."/>
            <person name="Ram K.R."/>
            <person name="Rand D."/>
            <person name="Rasmussen M.D."/>
            <person name="Reed L.K."/>
            <person name="Reenan R."/>
            <person name="Reily A."/>
            <person name="Remington K.A."/>
            <person name="Rieger T.T."/>
            <person name="Ritchie M.G."/>
            <person name="Robin C."/>
            <person name="Rogers Y.H."/>
            <person name="Rohde C."/>
            <person name="Rozas J."/>
            <person name="Rubenfield M.J."/>
            <person name="Ruiz A."/>
            <person name="Russo S."/>
            <person name="Salzberg S.L."/>
            <person name="Sanchez-Gracia A."/>
            <person name="Saranga D.J."/>
            <person name="Sato H."/>
            <person name="Schaeffer S.W."/>
            <person name="Schatz M.C."/>
            <person name="Schlenke T."/>
            <person name="Schwartz R."/>
            <person name="Segarra C."/>
            <person name="Singh R.S."/>
            <person name="Sirot L."/>
            <person name="Sirota M."/>
            <person name="Sisneros N.B."/>
            <person name="Smith C.D."/>
            <person name="Smith T.F."/>
            <person name="Spieth J."/>
            <person name="Stage D.E."/>
            <person name="Stark A."/>
            <person name="Stephan W."/>
            <person name="Strausberg R.L."/>
            <person name="Strempel S."/>
            <person name="Sturgill D."/>
            <person name="Sutton G."/>
            <person name="Sutton G.G."/>
            <person name="Tao W."/>
            <person name="Teichmann S."/>
            <person name="Tobari Y.N."/>
            <person name="Tomimura Y."/>
            <person name="Tsolas J.M."/>
            <person name="Valente V.L."/>
            <person name="Venter E."/>
            <person name="Venter J.C."/>
            <person name="Vicario S."/>
            <person name="Vieira F.G."/>
            <person name="Vilella A.J."/>
            <person name="Villasante A."/>
            <person name="Walenz B."/>
            <person name="Wang J."/>
            <person name="Wasserman M."/>
            <person name="Watts T."/>
            <person name="Wilson D."/>
            <person name="Wilson R.K."/>
            <person name="Wing R.A."/>
            <person name="Wolfner M.F."/>
            <person name="Wong A."/>
            <person name="Wong G.K."/>
            <person name="Wu C.I."/>
            <person name="Wu G."/>
            <person name="Yamamoto D."/>
            <person name="Yang H.P."/>
            <person name="Yang S.P."/>
            <person name="Yorke J.A."/>
            <person name="Yoshida K."/>
            <person name="Zdobnov E."/>
            <person name="Zhang P."/>
            <person name="Zhang Y."/>
            <person name="Zimin A.V."/>
            <person name="Baldwin J."/>
            <person name="Abdouelleil A."/>
            <person name="Abdulkadir J."/>
            <person name="Abebe A."/>
            <person name="Abera B."/>
            <person name="Abreu J."/>
            <person name="Acer S.C."/>
            <person name="Aftuck L."/>
            <person name="Alexander A."/>
            <person name="An P."/>
            <person name="Anderson E."/>
            <person name="Anderson S."/>
            <person name="Arachi H."/>
            <person name="Azer M."/>
            <person name="Bachantsang P."/>
            <person name="Barry A."/>
            <person name="Bayul T."/>
            <person name="Berlin A."/>
            <person name="Bessette D."/>
            <person name="Bloom T."/>
            <person name="Blye J."/>
            <person name="Boguslavskiy L."/>
            <person name="Bonnet C."/>
            <person name="Boukhgalter B."/>
            <person name="Bourzgui I."/>
            <person name="Brown A."/>
            <person name="Cahill P."/>
            <person name="Channer S."/>
            <person name="Cheshatsang Y."/>
            <person name="Chuda L."/>
            <person name="Citroen M."/>
            <person name="Collymore A."/>
            <person name="Cooke P."/>
            <person name="Costello M."/>
            <person name="D'Aco K."/>
            <person name="Daza R."/>
            <person name="De Haan G."/>
            <person name="DeGray S."/>
            <person name="DeMaso C."/>
            <person name="Dhargay N."/>
            <person name="Dooley K."/>
            <person name="Dooley E."/>
            <person name="Doricent M."/>
            <person name="Dorje P."/>
            <person name="Dorjee K."/>
            <person name="Dupes A."/>
            <person name="Elong R."/>
            <person name="Falk J."/>
            <person name="Farina A."/>
            <person name="Faro S."/>
            <person name="Ferguson D."/>
            <person name="Fisher S."/>
            <person name="Foley C.D."/>
            <person name="Franke A."/>
            <person name="Friedrich D."/>
            <person name="Gadbois L."/>
            <person name="Gearin G."/>
            <person name="Gearin C.R."/>
            <person name="Giannoukos G."/>
            <person name="Goode T."/>
            <person name="Graham J."/>
            <person name="Grandbois E."/>
            <person name="Grewal S."/>
            <person name="Gyaltsen K."/>
            <person name="Hafez N."/>
            <person name="Hagos B."/>
            <person name="Hall J."/>
            <person name="Henson C."/>
            <person name="Hollinger A."/>
            <person name="Honan T."/>
            <person name="Huard M.D."/>
            <person name="Hughes L."/>
            <person name="Hurhula B."/>
            <person name="Husby M.E."/>
            <person name="Kamat A."/>
            <person name="Kanga B."/>
            <person name="Kashin S."/>
            <person name="Khazanovich D."/>
            <person name="Kisner P."/>
            <person name="Lance K."/>
            <person name="Lara M."/>
            <person name="Lee W."/>
            <person name="Lennon N."/>
            <person name="Letendre F."/>
            <person name="LeVine R."/>
            <person name="Lipovsky A."/>
            <person name="Liu X."/>
            <person name="Liu J."/>
            <person name="Liu S."/>
            <person name="Lokyitsang T."/>
            <person name="Lokyitsang Y."/>
            <person name="Lubonja R."/>
            <person name="Lui A."/>
            <person name="MacDonald P."/>
            <person name="Magnisalis V."/>
            <person name="Maru K."/>
            <person name="Matthews C."/>
            <person name="McCusker W."/>
            <person name="McDonough S."/>
            <person name="Mehta T."/>
            <person name="Meldrim J."/>
            <person name="Meneus L."/>
            <person name="Mihai O."/>
            <person name="Mihalev A."/>
            <person name="Mihova T."/>
            <person name="Mittelman R."/>
            <person name="Mlenga V."/>
            <person name="Montmayeur A."/>
            <person name="Mulrain L."/>
            <person name="Navidi A."/>
            <person name="Naylor J."/>
            <person name="Negash T."/>
            <person name="Nguyen T."/>
            <person name="Nguyen N."/>
            <person name="Nicol R."/>
            <person name="Norbu C."/>
            <person name="Norbu N."/>
            <person name="Novod N."/>
            <person name="O'Neill B."/>
            <person name="Osman S."/>
            <person name="Markiewicz E."/>
            <person name="Oyono O.L."/>
            <person name="Patti C."/>
            <person name="Phunkhang P."/>
            <person name="Pierre F."/>
            <person name="Priest M."/>
            <person name="Raghuraman S."/>
            <person name="Rege F."/>
            <person name="Reyes R."/>
            <person name="Rise C."/>
            <person name="Rogov P."/>
            <person name="Ross K."/>
            <person name="Ryan E."/>
            <person name="Settipalli S."/>
            <person name="Shea T."/>
            <person name="Sherpa N."/>
            <person name="Shi L."/>
            <person name="Shih D."/>
            <person name="Sparrow T."/>
            <person name="Spaulding J."/>
            <person name="Stalker J."/>
            <person name="Stange-Thomann N."/>
            <person name="Stavropoulos S."/>
            <person name="Stone C."/>
            <person name="Strader C."/>
            <person name="Tesfaye S."/>
            <person name="Thomson T."/>
            <person name="Thoulutsang Y."/>
            <person name="Thoulutsang D."/>
            <person name="Topham K."/>
            <person name="Topping I."/>
            <person name="Tsamla T."/>
            <person name="Vassiliev H."/>
            <person name="Vo A."/>
            <person name="Wangchuk T."/>
            <person name="Wangdi T."/>
            <person name="Weiand M."/>
            <person name="Wilkinson J."/>
            <person name="Wilson A."/>
            <person name="Yadav S."/>
            <person name="Young G."/>
            <person name="Yu Q."/>
            <person name="Zembek L."/>
            <person name="Zhong D."/>
            <person name="Zimmer A."/>
            <person name="Zwirko Z."/>
            <person name="Jaffe D.B."/>
            <person name="Alvarez P."/>
            <person name="Brockman W."/>
            <person name="Butler J."/>
            <person name="Chin C."/>
            <person name="Gnerre S."/>
            <person name="Grabherr M."/>
            <person name="Kleber M."/>
            <person name="Mauceli E."/>
            <person name="MacCallum I."/>
        </authorList>
    </citation>
    <scope>NUCLEOTIDE SEQUENCE [LARGE SCALE GENOMIC DNA]</scope>
    <source>
        <strain evidence="3">Rob3c / Tucson 14021-0248.25</strain>
    </source>
</reference>
<name>B4HIA3_DROSE</name>
<keyword evidence="3" id="KW-1185">Reference proteome</keyword>
<protein>
    <submittedName>
        <fullName evidence="2">GM26103</fullName>
    </submittedName>
</protein>
<evidence type="ECO:0000256" key="1">
    <source>
        <dbReference type="SAM" id="MobiDB-lite"/>
    </source>
</evidence>
<evidence type="ECO:0000313" key="3">
    <source>
        <dbReference type="Proteomes" id="UP000001292"/>
    </source>
</evidence>
<dbReference type="HOGENOM" id="CLU_2160991_0_0_1"/>
<accession>B4HIA3</accession>
<proteinExistence type="predicted"/>
<feature type="compositionally biased region" description="Basic residues" evidence="1">
    <location>
        <begin position="64"/>
        <end position="73"/>
    </location>
</feature>
<gene>
    <name evidence="2" type="primary">Dsec\GM26103</name>
    <name evidence="2" type="ORF">Dsec_GM26103</name>
</gene>
<dbReference type="Proteomes" id="UP000001292">
    <property type="component" value="Unassembled WGS sequence"/>
</dbReference>
<dbReference type="AlphaFoldDB" id="B4HIA3"/>
<sequence>MVAGDGAVVQEALEPLADSYWCTNTTRTAQTDMAIGYSHTDGTMTTQLLTTNGEVSMAHIHHRRRQHYHHKKTHTNEETQTKTKTTTKAKFAAKTNKDEARNTRTATPSQP</sequence>
<dbReference type="EMBL" id="CH480815">
    <property type="protein sequence ID" value="EDW42618.1"/>
    <property type="molecule type" value="Genomic_DNA"/>
</dbReference>
<evidence type="ECO:0000313" key="2">
    <source>
        <dbReference type="EMBL" id="EDW42618.1"/>
    </source>
</evidence>